<name>A0A7Y1MUJ7_9PSED</name>
<evidence type="ECO:0000313" key="4">
    <source>
        <dbReference type="Proteomes" id="UP000542111"/>
    </source>
</evidence>
<feature type="coiled-coil region" evidence="1">
    <location>
        <begin position="48"/>
        <end position="75"/>
    </location>
</feature>
<keyword evidence="2" id="KW-0732">Signal</keyword>
<proteinExistence type="predicted"/>
<dbReference type="RefSeq" id="WP_076961812.1">
    <property type="nucleotide sequence ID" value="NZ_CBCRYT010000041.1"/>
</dbReference>
<evidence type="ECO:0000256" key="1">
    <source>
        <dbReference type="SAM" id="Coils"/>
    </source>
</evidence>
<feature type="signal peptide" evidence="2">
    <location>
        <begin position="1"/>
        <end position="26"/>
    </location>
</feature>
<gene>
    <name evidence="3" type="ORF">HBO33_25380</name>
</gene>
<reference evidence="3 4" key="1">
    <citation type="journal article" date="2020" name="Front. Microbiol.">
        <title>Genetic Organization of the aprX-lipA2 Operon Affects the Proteolytic Potential of Pseudomonas Species in Milk.</title>
        <authorList>
            <person name="Maier C."/>
            <person name="Huptas C."/>
            <person name="von Neubeck M."/>
            <person name="Scherer S."/>
            <person name="Wenning M."/>
            <person name="Lucking G."/>
        </authorList>
    </citation>
    <scope>NUCLEOTIDE SEQUENCE [LARGE SCALE GENOMIC DNA]</scope>
    <source>
        <strain evidence="3 4">G4779</strain>
    </source>
</reference>
<dbReference type="EMBL" id="JAAQYP010000059">
    <property type="protein sequence ID" value="NNA98498.1"/>
    <property type="molecule type" value="Genomic_DNA"/>
</dbReference>
<dbReference type="GeneID" id="70103958"/>
<protein>
    <submittedName>
        <fullName evidence="3">Lysis protein</fullName>
    </submittedName>
</protein>
<dbReference type="GO" id="GO:0044659">
    <property type="term" value="P:viral release from host cell by cytolysis"/>
    <property type="evidence" value="ECO:0007669"/>
    <property type="project" value="InterPro"/>
</dbReference>
<dbReference type="OrthoDB" id="7033315at2"/>
<evidence type="ECO:0000313" key="3">
    <source>
        <dbReference type="EMBL" id="NNA98498.1"/>
    </source>
</evidence>
<accession>A0A7Y1MUJ7</accession>
<dbReference type="AlphaFoldDB" id="A0A7Y1MUJ7"/>
<dbReference type="Proteomes" id="UP000542111">
    <property type="component" value="Unassembled WGS sequence"/>
</dbReference>
<sequence>MPLSGRLLAVALLMAISAAASWQVQAWRHGLAFERQAARHSALLNRQSQEALGQYRAEQDRRRALEQQLHASDQQHTRELSDAQRYQGSLRDRLATADVRLSVLLDAADPANGHAMPSAATGSVVHGAPRGRLDPAHAQRIIGITDAGDHGLIALRACQAYVRAITR</sequence>
<dbReference type="Pfam" id="PF03245">
    <property type="entry name" value="Phage_lysis"/>
    <property type="match status" value="1"/>
</dbReference>
<organism evidence="3 4">
    <name type="scientific">Pseudomonas gessardii</name>
    <dbReference type="NCBI Taxonomy" id="78544"/>
    <lineage>
        <taxon>Bacteria</taxon>
        <taxon>Pseudomonadati</taxon>
        <taxon>Pseudomonadota</taxon>
        <taxon>Gammaproteobacteria</taxon>
        <taxon>Pseudomonadales</taxon>
        <taxon>Pseudomonadaceae</taxon>
        <taxon>Pseudomonas</taxon>
    </lineage>
</organism>
<feature type="chain" id="PRO_5030844634" evidence="2">
    <location>
        <begin position="27"/>
        <end position="167"/>
    </location>
</feature>
<dbReference type="InterPro" id="IPR004929">
    <property type="entry name" value="I-spanin"/>
</dbReference>
<keyword evidence="1" id="KW-0175">Coiled coil</keyword>
<comment type="caution">
    <text evidence="3">The sequence shown here is derived from an EMBL/GenBank/DDBJ whole genome shotgun (WGS) entry which is preliminary data.</text>
</comment>
<evidence type="ECO:0000256" key="2">
    <source>
        <dbReference type="SAM" id="SignalP"/>
    </source>
</evidence>